<comment type="subcellular location">
    <subcellularLocation>
        <location evidence="6">Cytoplasm</location>
    </subcellularLocation>
</comment>
<evidence type="ECO:0000256" key="6">
    <source>
        <dbReference type="HAMAP-Rule" id="MF_01661"/>
    </source>
</evidence>
<dbReference type="NCBIfam" id="NF008761">
    <property type="entry name" value="PRK11797.1"/>
    <property type="match status" value="1"/>
</dbReference>
<dbReference type="PANTHER" id="PTHR37831:SF1">
    <property type="entry name" value="D-RIBOSE PYRANASE"/>
    <property type="match status" value="1"/>
</dbReference>
<evidence type="ECO:0000256" key="2">
    <source>
        <dbReference type="ARBA" id="ARBA00012862"/>
    </source>
</evidence>
<dbReference type="SUPFAM" id="SSF102546">
    <property type="entry name" value="RbsD-like"/>
    <property type="match status" value="1"/>
</dbReference>
<proteinExistence type="inferred from homology"/>
<dbReference type="InterPro" id="IPR023064">
    <property type="entry name" value="D-ribose_pyranase"/>
</dbReference>
<keyword evidence="4 6" id="KW-0413">Isomerase</keyword>
<accession>A0ABN8AEE5</accession>
<dbReference type="RefSeq" id="WP_230501088.1">
    <property type="nucleotide sequence ID" value="NZ_CAKJTJ010000008.1"/>
</dbReference>
<keyword evidence="3 6" id="KW-0963">Cytoplasm</keyword>
<dbReference type="EMBL" id="CAKJTJ010000008">
    <property type="protein sequence ID" value="CAG9621190.1"/>
    <property type="molecule type" value="Genomic_DNA"/>
</dbReference>
<dbReference type="Gene3D" id="3.40.1650.10">
    <property type="entry name" value="RbsD-like domain"/>
    <property type="match status" value="1"/>
</dbReference>
<feature type="binding site" evidence="6">
    <location>
        <position position="99"/>
    </location>
    <ligand>
        <name>substrate</name>
    </ligand>
</feature>
<reference evidence="7 8" key="1">
    <citation type="submission" date="2021-10" db="EMBL/GenBank/DDBJ databases">
        <authorList>
            <person name="Criscuolo A."/>
        </authorList>
    </citation>
    <scope>NUCLEOTIDE SEQUENCE [LARGE SCALE GENOMIC DNA]</scope>
    <source>
        <strain evidence="8">CIP 111883</strain>
    </source>
</reference>
<comment type="catalytic activity">
    <reaction evidence="1 6">
        <text>beta-D-ribopyranose = beta-D-ribofuranose</text>
        <dbReference type="Rhea" id="RHEA:25432"/>
        <dbReference type="ChEBI" id="CHEBI:27476"/>
        <dbReference type="ChEBI" id="CHEBI:47002"/>
        <dbReference type="EC" id="5.4.99.62"/>
    </reaction>
</comment>
<comment type="pathway">
    <text evidence="6">Carbohydrate metabolism; D-ribose degradation; D-ribose 5-phosphate from beta-D-ribopyranose: step 1/2.</text>
</comment>
<evidence type="ECO:0000256" key="4">
    <source>
        <dbReference type="ARBA" id="ARBA00023235"/>
    </source>
</evidence>
<evidence type="ECO:0000256" key="3">
    <source>
        <dbReference type="ARBA" id="ARBA00022490"/>
    </source>
</evidence>
<evidence type="ECO:0000313" key="8">
    <source>
        <dbReference type="Proteomes" id="UP000789833"/>
    </source>
</evidence>
<feature type="active site" description="Proton donor" evidence="6">
    <location>
        <position position="20"/>
    </location>
</feature>
<dbReference type="Pfam" id="PF05025">
    <property type="entry name" value="RbsD_FucU"/>
    <property type="match status" value="1"/>
</dbReference>
<keyword evidence="8" id="KW-1185">Reference proteome</keyword>
<name>A0ABN8AEE5_9BACI</name>
<dbReference type="PANTHER" id="PTHR37831">
    <property type="entry name" value="D-RIBOSE PYRANASE"/>
    <property type="match status" value="1"/>
</dbReference>
<dbReference type="InterPro" id="IPR023750">
    <property type="entry name" value="RbsD-like_sf"/>
</dbReference>
<sequence length="132" mass="14907">MKRSGILNPQLNKLIAETGHTERLVVTDAGLPIPEEVNTRVDLALKEGMVPFLELLDTVLSEFSVEKVIMAEEIKEISPDMHSEILKRFRDIDVVYIPHVEFKEETTRTRGLIRSGEFTPYANVILVGGVVY</sequence>
<dbReference type="InterPro" id="IPR007721">
    <property type="entry name" value="RbsD_FucU"/>
</dbReference>
<feature type="binding site" evidence="6">
    <location>
        <begin position="121"/>
        <end position="123"/>
    </location>
    <ligand>
        <name>substrate</name>
    </ligand>
</feature>
<dbReference type="GO" id="GO:0062193">
    <property type="term" value="F:D-ribose pyranase activity"/>
    <property type="evidence" value="ECO:0007669"/>
    <property type="project" value="UniProtKB-EC"/>
</dbReference>
<evidence type="ECO:0000256" key="5">
    <source>
        <dbReference type="ARBA" id="ARBA00023277"/>
    </source>
</evidence>
<comment type="subunit">
    <text evidence="6">Homodecamer.</text>
</comment>
<dbReference type="HAMAP" id="MF_01661">
    <property type="entry name" value="D_rib_pyranase"/>
    <property type="match status" value="1"/>
</dbReference>
<evidence type="ECO:0000256" key="1">
    <source>
        <dbReference type="ARBA" id="ARBA00000223"/>
    </source>
</evidence>
<keyword evidence="5 6" id="KW-0119">Carbohydrate metabolism</keyword>
<comment type="similarity">
    <text evidence="6">Belongs to the RbsD / FucU family. RbsD subfamily.</text>
</comment>
<organism evidence="7 8">
    <name type="scientific">Sutcliffiella rhizosphaerae</name>
    <dbReference type="NCBI Taxonomy" id="2880967"/>
    <lineage>
        <taxon>Bacteria</taxon>
        <taxon>Bacillati</taxon>
        <taxon>Bacillota</taxon>
        <taxon>Bacilli</taxon>
        <taxon>Bacillales</taxon>
        <taxon>Bacillaceae</taxon>
        <taxon>Sutcliffiella</taxon>
    </lineage>
</organism>
<feature type="binding site" evidence="6">
    <location>
        <position position="28"/>
    </location>
    <ligand>
        <name>substrate</name>
    </ligand>
</feature>
<protein>
    <recommendedName>
        <fullName evidence="2 6">D-ribose pyranase</fullName>
        <ecNumber evidence="2 6">5.4.99.62</ecNumber>
    </recommendedName>
</protein>
<gene>
    <name evidence="6 7" type="primary">rbsD</name>
    <name evidence="7" type="ORF">BACCIP111883_01962</name>
</gene>
<dbReference type="EC" id="5.4.99.62" evidence="2 6"/>
<evidence type="ECO:0000313" key="7">
    <source>
        <dbReference type="EMBL" id="CAG9621190.1"/>
    </source>
</evidence>
<comment type="function">
    <text evidence="6">Catalyzes the interconversion of beta-pyran and beta-furan forms of D-ribose.</text>
</comment>
<comment type="caution">
    <text evidence="7">The sequence shown here is derived from an EMBL/GenBank/DDBJ whole genome shotgun (WGS) entry which is preliminary data.</text>
</comment>
<dbReference type="Proteomes" id="UP000789833">
    <property type="component" value="Unassembled WGS sequence"/>
</dbReference>